<dbReference type="FunFam" id="1.10.510.10:FF:000021">
    <property type="entry name" value="Serine/threonine protein kinase"/>
    <property type="match status" value="1"/>
</dbReference>
<evidence type="ECO:0000256" key="8">
    <source>
        <dbReference type="SAM" id="Coils"/>
    </source>
</evidence>
<keyword evidence="4 7" id="KW-0547">Nucleotide-binding</keyword>
<dbReference type="InterPro" id="IPR011009">
    <property type="entry name" value="Kinase-like_dom_sf"/>
</dbReference>
<feature type="transmembrane region" description="Helical" evidence="10">
    <location>
        <begin position="12"/>
        <end position="31"/>
    </location>
</feature>
<feature type="region of interest" description="Disordered" evidence="9">
    <location>
        <begin position="844"/>
        <end position="878"/>
    </location>
</feature>
<evidence type="ECO:0000256" key="5">
    <source>
        <dbReference type="ARBA" id="ARBA00022777"/>
    </source>
</evidence>
<feature type="binding site" evidence="7">
    <location>
        <position position="598"/>
    </location>
    <ligand>
        <name>ATP</name>
        <dbReference type="ChEBI" id="CHEBI:30616"/>
    </ligand>
</feature>
<dbReference type="RefSeq" id="WP_171562127.1">
    <property type="nucleotide sequence ID" value="NZ_JABFCS010000001.1"/>
</dbReference>
<evidence type="ECO:0000256" key="4">
    <source>
        <dbReference type="ARBA" id="ARBA00022741"/>
    </source>
</evidence>
<dbReference type="AlphaFoldDB" id="A0A849KBS9"/>
<dbReference type="PANTHER" id="PTHR43289">
    <property type="entry name" value="MITOGEN-ACTIVATED PROTEIN KINASE KINASE KINASE 20-RELATED"/>
    <property type="match status" value="1"/>
</dbReference>
<dbReference type="InterPro" id="IPR008271">
    <property type="entry name" value="Ser/Thr_kinase_AS"/>
</dbReference>
<evidence type="ECO:0000256" key="7">
    <source>
        <dbReference type="PROSITE-ProRule" id="PRU10141"/>
    </source>
</evidence>
<name>A0A849KBS9_9BURK</name>
<comment type="caution">
    <text evidence="12">The sequence shown here is derived from an EMBL/GenBank/DDBJ whole genome shotgun (WGS) entry which is preliminary data.</text>
</comment>
<dbReference type="Proteomes" id="UP000552954">
    <property type="component" value="Unassembled WGS sequence"/>
</dbReference>
<gene>
    <name evidence="12" type="ORF">HK415_19445</name>
</gene>
<evidence type="ECO:0000313" key="13">
    <source>
        <dbReference type="Proteomes" id="UP000552954"/>
    </source>
</evidence>
<keyword evidence="10" id="KW-0812">Transmembrane</keyword>
<dbReference type="GO" id="GO:0005524">
    <property type="term" value="F:ATP binding"/>
    <property type="evidence" value="ECO:0007669"/>
    <property type="project" value="UniProtKB-UniRule"/>
</dbReference>
<dbReference type="Pfam" id="PF05226">
    <property type="entry name" value="CHASE2"/>
    <property type="match status" value="1"/>
</dbReference>
<dbReference type="SMART" id="SM01080">
    <property type="entry name" value="CHASE2"/>
    <property type="match status" value="1"/>
</dbReference>
<keyword evidence="13" id="KW-1185">Reference proteome</keyword>
<proteinExistence type="predicted"/>
<dbReference type="EC" id="2.7.11.1" evidence="1"/>
<feature type="compositionally biased region" description="Basic and acidic residues" evidence="9">
    <location>
        <begin position="858"/>
        <end position="872"/>
    </location>
</feature>
<dbReference type="InterPro" id="IPR000719">
    <property type="entry name" value="Prot_kinase_dom"/>
</dbReference>
<evidence type="ECO:0000256" key="3">
    <source>
        <dbReference type="ARBA" id="ARBA00022679"/>
    </source>
</evidence>
<evidence type="ECO:0000256" key="9">
    <source>
        <dbReference type="SAM" id="MobiDB-lite"/>
    </source>
</evidence>
<feature type="transmembrane region" description="Helical" evidence="10">
    <location>
        <begin position="368"/>
        <end position="388"/>
    </location>
</feature>
<keyword evidence="8" id="KW-0175">Coiled coil</keyword>
<dbReference type="CDD" id="cd14014">
    <property type="entry name" value="STKc_PknB_like"/>
    <property type="match status" value="1"/>
</dbReference>
<dbReference type="Gene3D" id="1.10.510.10">
    <property type="entry name" value="Transferase(Phosphotransferase) domain 1"/>
    <property type="match status" value="1"/>
</dbReference>
<dbReference type="InterPro" id="IPR017441">
    <property type="entry name" value="Protein_kinase_ATP_BS"/>
</dbReference>
<reference evidence="12 13" key="2">
    <citation type="submission" date="2020-06" db="EMBL/GenBank/DDBJ databases">
        <title>Ramlibacter rhizophilus sp. nov., isolated from rhizosphere soil of national flower Mugunghwa from South Korea.</title>
        <authorList>
            <person name="Zheng-Fei Y."/>
            <person name="Huan T."/>
        </authorList>
    </citation>
    <scope>NUCLEOTIDE SEQUENCE [LARGE SCALE GENOMIC DNA]</scope>
    <source>
        <strain evidence="12 13">B156</strain>
    </source>
</reference>
<keyword evidence="2" id="KW-0723">Serine/threonine-protein kinase</keyword>
<feature type="compositionally biased region" description="Low complexity" evidence="9">
    <location>
        <begin position="844"/>
        <end position="856"/>
    </location>
</feature>
<dbReference type="PANTHER" id="PTHR43289:SF6">
    <property type="entry name" value="SERINE_THREONINE-PROTEIN KINASE NEKL-3"/>
    <property type="match status" value="1"/>
</dbReference>
<dbReference type="PROSITE" id="PS50011">
    <property type="entry name" value="PROTEIN_KINASE_DOM"/>
    <property type="match status" value="1"/>
</dbReference>
<evidence type="ECO:0000256" key="6">
    <source>
        <dbReference type="ARBA" id="ARBA00022840"/>
    </source>
</evidence>
<dbReference type="EMBL" id="JABFCS010000001">
    <property type="protein sequence ID" value="NNU44870.1"/>
    <property type="molecule type" value="Genomic_DNA"/>
</dbReference>
<dbReference type="Pfam" id="PF00069">
    <property type="entry name" value="Pkinase"/>
    <property type="match status" value="1"/>
</dbReference>
<evidence type="ECO:0000313" key="12">
    <source>
        <dbReference type="EMBL" id="NNU44870.1"/>
    </source>
</evidence>
<dbReference type="PROSITE" id="PS00107">
    <property type="entry name" value="PROTEIN_KINASE_ATP"/>
    <property type="match status" value="1"/>
</dbReference>
<evidence type="ECO:0000256" key="10">
    <source>
        <dbReference type="SAM" id="Phobius"/>
    </source>
</evidence>
<feature type="coiled-coil region" evidence="8">
    <location>
        <begin position="510"/>
        <end position="537"/>
    </location>
</feature>
<dbReference type="Gene3D" id="3.30.200.20">
    <property type="entry name" value="Phosphorylase Kinase, domain 1"/>
    <property type="match status" value="1"/>
</dbReference>
<reference evidence="12 13" key="1">
    <citation type="submission" date="2020-05" db="EMBL/GenBank/DDBJ databases">
        <authorList>
            <person name="Khan S.A."/>
            <person name="Jeon C.O."/>
            <person name="Chun B.H."/>
        </authorList>
    </citation>
    <scope>NUCLEOTIDE SEQUENCE [LARGE SCALE GENOMIC DNA]</scope>
    <source>
        <strain evidence="12 13">B156</strain>
    </source>
</reference>
<sequence>MSSSSSARRGKFWRSDWFVGVLVVLAVVVLYQSTDFIGTLERRFYDYASTATARKPSDRIAIIAIDDQSIANIGRWPWPRDVHAELIDKLGAAKAKTIVHTAFFFEPQTDRGLTHIRKIKEALGDPAGNPAVENASRLIAEAEQALDTDGKLAASMAKAGNVLTPSVFGLGEPLGKPDKPLTAAALKSALDDGNAFSLASVTAQQPIDTIGNAAAGIGHLNQLVDVDGAVRYEPMLVNYYGKAMPSLALLAAAKSLNLSPADIKLNVGESVQLGKLKVRTDDVARMLPQFYPPREGKPAFPVDSFYDVLTGKIPASKYADKIVLVGATAAGVGTPFPAPGGQNLAPVELIAHITSSILGEHFVVQPTWALLASLGAFLLVAGYLIALLPRLSAGMGGALTAILFVTLLGTEFGLLSGGSVWVQLVYPATLLLIGHIALTTKRFLVTEAGKVKADEESAETNRMMGLALQGQGQLDMAFDRFQRVPMGDELMANLYNLALDFERKRQFNKAEAVYEHMARYNRKYKDLEAKLNRAKNLSETVILGGGGTHPGGTMLLDGGAVEKPMLGRYQVEKELGKGAMGVVYLGKDPKIGRVVAIKTMALSQEFEGDELNDARERFFREAETAGRLQHQNIVTIFDAGEEHDLAYIAMEFLKGRDLADYCKDGNLLPVPRVLSIVARVAEALAYAHRQNVVHRDIKPANIMYELDSDTVKVTDFGIARITDSSKTKTGLVLGTPSFMSPEQIAGRKIDGRSDLYSLGVMLYQMLTGVLPFRGESMAELMYKIANEDAPDPRVARRDLPERLAQVVARSLAKKPDLRYADGDEFARDLRAVAAALSGEPATVPVAASRGPAAGAGADDDRTVAFRAGEPRRTPARPQ</sequence>
<evidence type="ECO:0000256" key="1">
    <source>
        <dbReference type="ARBA" id="ARBA00012513"/>
    </source>
</evidence>
<keyword evidence="10" id="KW-0472">Membrane</keyword>
<keyword evidence="10" id="KW-1133">Transmembrane helix</keyword>
<accession>A0A849KBS9</accession>
<keyword evidence="5" id="KW-0418">Kinase</keyword>
<organism evidence="12 13">
    <name type="scientific">Ramlibacter montanisoli</name>
    <dbReference type="NCBI Taxonomy" id="2732512"/>
    <lineage>
        <taxon>Bacteria</taxon>
        <taxon>Pseudomonadati</taxon>
        <taxon>Pseudomonadota</taxon>
        <taxon>Betaproteobacteria</taxon>
        <taxon>Burkholderiales</taxon>
        <taxon>Comamonadaceae</taxon>
        <taxon>Ramlibacter</taxon>
    </lineage>
</organism>
<keyword evidence="3" id="KW-0808">Transferase</keyword>
<protein>
    <recommendedName>
        <fullName evidence="1">non-specific serine/threonine protein kinase</fullName>
        <ecNumber evidence="1">2.7.11.1</ecNumber>
    </recommendedName>
</protein>
<dbReference type="GO" id="GO:0004674">
    <property type="term" value="F:protein serine/threonine kinase activity"/>
    <property type="evidence" value="ECO:0007669"/>
    <property type="project" value="UniProtKB-KW"/>
</dbReference>
<keyword evidence="6 7" id="KW-0067">ATP-binding</keyword>
<feature type="domain" description="Protein kinase" evidence="11">
    <location>
        <begin position="569"/>
        <end position="830"/>
    </location>
</feature>
<evidence type="ECO:0000259" key="11">
    <source>
        <dbReference type="PROSITE" id="PS50011"/>
    </source>
</evidence>
<dbReference type="InterPro" id="IPR007890">
    <property type="entry name" value="CHASE2"/>
</dbReference>
<dbReference type="PROSITE" id="PS00108">
    <property type="entry name" value="PROTEIN_KINASE_ST"/>
    <property type="match status" value="1"/>
</dbReference>
<dbReference type="SMART" id="SM00220">
    <property type="entry name" value="S_TKc"/>
    <property type="match status" value="1"/>
</dbReference>
<dbReference type="SUPFAM" id="SSF56112">
    <property type="entry name" value="Protein kinase-like (PK-like)"/>
    <property type="match status" value="1"/>
</dbReference>
<feature type="transmembrane region" description="Helical" evidence="10">
    <location>
        <begin position="395"/>
        <end position="414"/>
    </location>
</feature>
<evidence type="ECO:0000256" key="2">
    <source>
        <dbReference type="ARBA" id="ARBA00022527"/>
    </source>
</evidence>